<organism evidence="1 2">
    <name type="scientific">Hyalomma asiaticum</name>
    <name type="common">Tick</name>
    <dbReference type="NCBI Taxonomy" id="266040"/>
    <lineage>
        <taxon>Eukaryota</taxon>
        <taxon>Metazoa</taxon>
        <taxon>Ecdysozoa</taxon>
        <taxon>Arthropoda</taxon>
        <taxon>Chelicerata</taxon>
        <taxon>Arachnida</taxon>
        <taxon>Acari</taxon>
        <taxon>Parasitiformes</taxon>
        <taxon>Ixodida</taxon>
        <taxon>Ixodoidea</taxon>
        <taxon>Ixodidae</taxon>
        <taxon>Hyalomminae</taxon>
        <taxon>Hyalomma</taxon>
    </lineage>
</organism>
<reference evidence="1" key="1">
    <citation type="submission" date="2020-05" db="EMBL/GenBank/DDBJ databases">
        <title>Large-scale comparative analyses of tick genomes elucidate their genetic diversity and vector capacities.</title>
        <authorList>
            <person name="Jia N."/>
            <person name="Wang J."/>
            <person name="Shi W."/>
            <person name="Du L."/>
            <person name="Sun Y."/>
            <person name="Zhan W."/>
            <person name="Jiang J."/>
            <person name="Wang Q."/>
            <person name="Zhang B."/>
            <person name="Ji P."/>
            <person name="Sakyi L.B."/>
            <person name="Cui X."/>
            <person name="Yuan T."/>
            <person name="Jiang B."/>
            <person name="Yang W."/>
            <person name="Lam T.T.-Y."/>
            <person name="Chang Q."/>
            <person name="Ding S."/>
            <person name="Wang X."/>
            <person name="Zhu J."/>
            <person name="Ruan X."/>
            <person name="Zhao L."/>
            <person name="Wei J."/>
            <person name="Que T."/>
            <person name="Du C."/>
            <person name="Cheng J."/>
            <person name="Dai P."/>
            <person name="Han X."/>
            <person name="Huang E."/>
            <person name="Gao Y."/>
            <person name="Liu J."/>
            <person name="Shao H."/>
            <person name="Ye R."/>
            <person name="Li L."/>
            <person name="Wei W."/>
            <person name="Wang X."/>
            <person name="Wang C."/>
            <person name="Yang T."/>
            <person name="Huo Q."/>
            <person name="Li W."/>
            <person name="Guo W."/>
            <person name="Chen H."/>
            <person name="Zhou L."/>
            <person name="Ni X."/>
            <person name="Tian J."/>
            <person name="Zhou Y."/>
            <person name="Sheng Y."/>
            <person name="Liu T."/>
            <person name="Pan Y."/>
            <person name="Xia L."/>
            <person name="Li J."/>
            <person name="Zhao F."/>
            <person name="Cao W."/>
        </authorList>
    </citation>
    <scope>NUCLEOTIDE SEQUENCE</scope>
    <source>
        <strain evidence="1">Hyas-2018</strain>
    </source>
</reference>
<sequence>MAEEARRYGYAVLGPDRTRSTTVTLDRKTGVACKRVQFPLVEASAITVHKSQGCTYSSVVYGYDKTYPQKLVYVAFSRCANINSLYLTNAKGDHCFYHRRKNEDTTMLSEFRRLEQHELSTVTGRFLRALREEGTSSHRESMRRTGPSALNASEQGAGPKAAFPRDGAPAGRPSQGNRRTRPRRQKLEPINEVCEQEAGGGSDGGAQSETVGS</sequence>
<accession>A0ACB7S8J1</accession>
<dbReference type="EMBL" id="CM023485">
    <property type="protein sequence ID" value="KAH6931045.1"/>
    <property type="molecule type" value="Genomic_DNA"/>
</dbReference>
<evidence type="ECO:0000313" key="1">
    <source>
        <dbReference type="EMBL" id="KAH6931045.1"/>
    </source>
</evidence>
<evidence type="ECO:0000313" key="2">
    <source>
        <dbReference type="Proteomes" id="UP000821845"/>
    </source>
</evidence>
<keyword evidence="2" id="KW-1185">Reference proteome</keyword>
<dbReference type="Proteomes" id="UP000821845">
    <property type="component" value="Chromosome 5"/>
</dbReference>
<proteinExistence type="predicted"/>
<comment type="caution">
    <text evidence="1">The sequence shown here is derived from an EMBL/GenBank/DDBJ whole genome shotgun (WGS) entry which is preliminary data.</text>
</comment>
<protein>
    <submittedName>
        <fullName evidence="1">Uncharacterized protein</fullName>
    </submittedName>
</protein>
<gene>
    <name evidence="1" type="ORF">HPB50_021984</name>
</gene>
<name>A0ACB7S8J1_HYAAI</name>